<evidence type="ECO:0000256" key="2">
    <source>
        <dbReference type="ARBA" id="ARBA00001967"/>
    </source>
</evidence>
<dbReference type="CDD" id="cd07233">
    <property type="entry name" value="GlxI_Zn"/>
    <property type="match status" value="1"/>
</dbReference>
<keyword evidence="8 14" id="KW-0456">Lyase</keyword>
<dbReference type="InterPro" id="IPR004361">
    <property type="entry name" value="Glyoxalase_1"/>
</dbReference>
<gene>
    <name evidence="14" type="primary">gloA</name>
    <name evidence="14" type="ORF">Q9K01_01445</name>
</gene>
<organism evidence="14 15">
    <name type="scientific">Qipengyuania benthica</name>
    <dbReference type="NCBI Taxonomy" id="3067651"/>
    <lineage>
        <taxon>Bacteria</taxon>
        <taxon>Pseudomonadati</taxon>
        <taxon>Pseudomonadota</taxon>
        <taxon>Alphaproteobacteria</taxon>
        <taxon>Sphingomonadales</taxon>
        <taxon>Erythrobacteraceae</taxon>
        <taxon>Qipengyuania</taxon>
    </lineage>
</organism>
<dbReference type="Gene3D" id="3.10.180.10">
    <property type="entry name" value="2,3-Dihydroxybiphenyl 1,2-Dioxygenase, domain 1"/>
    <property type="match status" value="1"/>
</dbReference>
<keyword evidence="15" id="KW-1185">Reference proteome</keyword>
<evidence type="ECO:0000256" key="1">
    <source>
        <dbReference type="ARBA" id="ARBA00001947"/>
    </source>
</evidence>
<evidence type="ECO:0000256" key="3">
    <source>
        <dbReference type="ARBA" id="ARBA00005008"/>
    </source>
</evidence>
<evidence type="ECO:0000256" key="8">
    <source>
        <dbReference type="ARBA" id="ARBA00023239"/>
    </source>
</evidence>
<dbReference type="InterPro" id="IPR004360">
    <property type="entry name" value="Glyas_Fos-R_dOase_dom"/>
</dbReference>
<dbReference type="InterPro" id="IPR029068">
    <property type="entry name" value="Glyas_Bleomycin-R_OHBP_Dase"/>
</dbReference>
<evidence type="ECO:0000256" key="6">
    <source>
        <dbReference type="ARBA" id="ARBA00022723"/>
    </source>
</evidence>
<evidence type="ECO:0000256" key="4">
    <source>
        <dbReference type="ARBA" id="ARBA00010363"/>
    </source>
</evidence>
<feature type="domain" description="VOC" evidence="13">
    <location>
        <begin position="9"/>
        <end position="156"/>
    </location>
</feature>
<comment type="caution">
    <text evidence="14">The sequence shown here is derived from an EMBL/GenBank/DDBJ whole genome shotgun (WGS) entry which is preliminary data.</text>
</comment>
<keyword evidence="7" id="KW-0862">Zinc</keyword>
<dbReference type="PANTHER" id="PTHR10374:SF30">
    <property type="entry name" value="LACTOYLGLUTATHIONE LYASE"/>
    <property type="match status" value="1"/>
</dbReference>
<evidence type="ECO:0000313" key="14">
    <source>
        <dbReference type="EMBL" id="MDP4538292.1"/>
    </source>
</evidence>
<dbReference type="NCBIfam" id="TIGR00068">
    <property type="entry name" value="glyox_I"/>
    <property type="match status" value="1"/>
</dbReference>
<evidence type="ECO:0000256" key="5">
    <source>
        <dbReference type="ARBA" id="ARBA00012081"/>
    </source>
</evidence>
<proteinExistence type="inferred from homology"/>
<dbReference type="Proteomes" id="UP001235664">
    <property type="component" value="Unassembled WGS sequence"/>
</dbReference>
<evidence type="ECO:0000313" key="15">
    <source>
        <dbReference type="Proteomes" id="UP001235664"/>
    </source>
</evidence>
<dbReference type="PROSITE" id="PS51819">
    <property type="entry name" value="VOC"/>
    <property type="match status" value="1"/>
</dbReference>
<dbReference type="EMBL" id="JAVAIL010000001">
    <property type="protein sequence ID" value="MDP4538292.1"/>
    <property type="molecule type" value="Genomic_DNA"/>
</dbReference>
<accession>A0ABT9H4R4</accession>
<evidence type="ECO:0000256" key="12">
    <source>
        <dbReference type="ARBA" id="ARBA00033298"/>
    </source>
</evidence>
<sequence>MTANPHGFTLNHTMLRVKDPEKSLEFYCGVLGMTLLRKTDIEAGEFSLYFLGFTGSDDEVPTGDADATEYVFSRQGVLELTHNWGTEEEDGPVYHDGNAAPQGFGHIALDVPDLAAAVAHFDKHGVEFQKRPEDGMMKHIAFIKDPDGYWVEILSARSMAGR</sequence>
<protein>
    <recommendedName>
        <fullName evidence="5">lactoylglutathione lyase</fullName>
        <ecNumber evidence="5">4.4.1.5</ecNumber>
    </recommendedName>
    <alternativeName>
        <fullName evidence="10">Aldoketomutase</fullName>
    </alternativeName>
    <alternativeName>
        <fullName evidence="9">Ketone-aldehyde mutase</fullName>
    </alternativeName>
    <alternativeName>
        <fullName evidence="11">Methylglyoxalase</fullName>
    </alternativeName>
    <alternativeName>
        <fullName evidence="12">S-D-lactoylglutathione methylglyoxal lyase</fullName>
    </alternativeName>
</protein>
<dbReference type="GO" id="GO:0004462">
    <property type="term" value="F:lactoylglutathione lyase activity"/>
    <property type="evidence" value="ECO:0007669"/>
    <property type="project" value="UniProtKB-EC"/>
</dbReference>
<dbReference type="PROSITE" id="PS00934">
    <property type="entry name" value="GLYOXALASE_I_1"/>
    <property type="match status" value="1"/>
</dbReference>
<evidence type="ECO:0000256" key="10">
    <source>
        <dbReference type="ARBA" id="ARBA00030892"/>
    </source>
</evidence>
<comment type="cofactor">
    <cofactor evidence="1">
        <name>Zn(2+)</name>
        <dbReference type="ChEBI" id="CHEBI:29105"/>
    </cofactor>
</comment>
<dbReference type="EC" id="4.4.1.5" evidence="5"/>
<dbReference type="Pfam" id="PF00903">
    <property type="entry name" value="Glyoxalase"/>
    <property type="match status" value="1"/>
</dbReference>
<reference evidence="14 15" key="1">
    <citation type="submission" date="2023-08" db="EMBL/GenBank/DDBJ databases">
        <title>genomic of DY56.</title>
        <authorList>
            <person name="Wang Y."/>
        </authorList>
    </citation>
    <scope>NUCLEOTIDE SEQUENCE [LARGE SCALE GENOMIC DNA]</scope>
    <source>
        <strain evidence="14 15">DY56-A-20</strain>
    </source>
</reference>
<dbReference type="InterPro" id="IPR037523">
    <property type="entry name" value="VOC_core"/>
</dbReference>
<name>A0ABT9H4R4_9SPHN</name>
<evidence type="ECO:0000259" key="13">
    <source>
        <dbReference type="PROSITE" id="PS51819"/>
    </source>
</evidence>
<evidence type="ECO:0000256" key="11">
    <source>
        <dbReference type="ARBA" id="ARBA00032460"/>
    </source>
</evidence>
<dbReference type="PANTHER" id="PTHR10374">
    <property type="entry name" value="LACTOYLGLUTATHIONE LYASE GLYOXALASE I"/>
    <property type="match status" value="1"/>
</dbReference>
<keyword evidence="6" id="KW-0479">Metal-binding</keyword>
<comment type="similarity">
    <text evidence="4">Belongs to the glyoxalase I family.</text>
</comment>
<dbReference type="RefSeq" id="WP_305928434.1">
    <property type="nucleotide sequence ID" value="NZ_JAVAIL010000001.1"/>
</dbReference>
<evidence type="ECO:0000256" key="7">
    <source>
        <dbReference type="ARBA" id="ARBA00022833"/>
    </source>
</evidence>
<dbReference type="SUPFAM" id="SSF54593">
    <property type="entry name" value="Glyoxalase/Bleomycin resistance protein/Dihydroxybiphenyl dioxygenase"/>
    <property type="match status" value="1"/>
</dbReference>
<comment type="pathway">
    <text evidence="3">Secondary metabolite metabolism; methylglyoxal degradation; (R)-lactate from methylglyoxal: step 1/2.</text>
</comment>
<evidence type="ECO:0000256" key="9">
    <source>
        <dbReference type="ARBA" id="ARBA00030291"/>
    </source>
</evidence>
<comment type="cofactor">
    <cofactor evidence="2">
        <name>Ni(2+)</name>
        <dbReference type="ChEBI" id="CHEBI:49786"/>
    </cofactor>
</comment>
<dbReference type="InterPro" id="IPR018146">
    <property type="entry name" value="Glyoxalase_1_CS"/>
</dbReference>